<feature type="domain" description="Serpin" evidence="4">
    <location>
        <begin position="42"/>
        <end position="393"/>
    </location>
</feature>
<comment type="similarity">
    <text evidence="1">Belongs to the serpin family.</text>
</comment>
<dbReference type="AlphaFoldDB" id="A0A3B5KM78"/>
<dbReference type="SMART" id="SM00093">
    <property type="entry name" value="SERPIN"/>
    <property type="match status" value="1"/>
</dbReference>
<evidence type="ECO:0000256" key="1">
    <source>
        <dbReference type="RuleBase" id="RU000411"/>
    </source>
</evidence>
<keyword evidence="6" id="KW-1185">Reference proteome</keyword>
<dbReference type="PANTHER" id="PTHR11461">
    <property type="entry name" value="SERINE PROTEASE INHIBITOR, SERPIN"/>
    <property type="match status" value="1"/>
</dbReference>
<organism evidence="5 6">
    <name type="scientific">Xiphophorus couchianus</name>
    <name type="common">Monterrey platyfish</name>
    <dbReference type="NCBI Taxonomy" id="32473"/>
    <lineage>
        <taxon>Eukaryota</taxon>
        <taxon>Metazoa</taxon>
        <taxon>Chordata</taxon>
        <taxon>Craniata</taxon>
        <taxon>Vertebrata</taxon>
        <taxon>Euteleostomi</taxon>
        <taxon>Actinopterygii</taxon>
        <taxon>Neopterygii</taxon>
        <taxon>Teleostei</taxon>
        <taxon>Neoteleostei</taxon>
        <taxon>Acanthomorphata</taxon>
        <taxon>Ovalentaria</taxon>
        <taxon>Atherinomorphae</taxon>
        <taxon>Cyprinodontiformes</taxon>
        <taxon>Poeciliidae</taxon>
        <taxon>Poeciliinae</taxon>
        <taxon>Xiphophorus</taxon>
    </lineage>
</organism>
<dbReference type="SUPFAM" id="SSF56574">
    <property type="entry name" value="Serpins"/>
    <property type="match status" value="1"/>
</dbReference>
<dbReference type="Ensembl" id="ENSXCOT00000001236.1">
    <property type="protein sequence ID" value="ENSXCOP00000001218.1"/>
    <property type="gene ID" value="ENSXCOG00000000994.1"/>
</dbReference>
<dbReference type="InterPro" id="IPR000215">
    <property type="entry name" value="Serpin_fam"/>
</dbReference>
<dbReference type="FunFam" id="2.10.310.10:FF:000001">
    <property type="entry name" value="Serpin family A member 1"/>
    <property type="match status" value="1"/>
</dbReference>
<reference evidence="5" key="2">
    <citation type="submission" date="2025-09" db="UniProtKB">
        <authorList>
            <consortium name="Ensembl"/>
        </authorList>
    </citation>
    <scope>IDENTIFICATION</scope>
</reference>
<evidence type="ECO:0000256" key="3">
    <source>
        <dbReference type="SAM" id="SignalP"/>
    </source>
</evidence>
<dbReference type="GeneTree" id="ENSGT00940000159462"/>
<name>A0A3B5KM78_9TELE</name>
<sequence>KTMAAFLFLHLAFLFLLAGPAAPQTPDPAELDLLNRSADFGARLYRAVAGRTDDNVLLAPLAVFEGMLALLGGTSGPTQNELLQGLTLTGLDPQTLPGGLRPQHDPEEDGPPSQGAALFLDQSFQAPPSFQDLVQTKYGGQTQSVSFSSPADAQDVINRWVQDRTRHQAQNLLSALDRRTQLLLVSAADYQSDPPFNASLTQVERFYVDRYHVAMVPMMFRADKYFLAYDSNVKAGVLKLPMADGAAMLAVLPDEDVDLTAVEGEVTSEKIRAWIRQLKKTKLEVQLPVFLLKRSYALKDVLQALYVTQVFQDDADLSSMGGASGASLSQVSGPVYHASVVSMDESGDDGGSGGGATAFSSPPPRLTFNRPFIFIIYQQASGSLLLMGRVANPTEN</sequence>
<keyword evidence="3" id="KW-0732">Signal</keyword>
<feature type="region of interest" description="Disordered" evidence="2">
    <location>
        <begin position="342"/>
        <end position="362"/>
    </location>
</feature>
<reference evidence="5" key="1">
    <citation type="submission" date="2025-08" db="UniProtKB">
        <authorList>
            <consortium name="Ensembl"/>
        </authorList>
    </citation>
    <scope>IDENTIFICATION</scope>
</reference>
<evidence type="ECO:0000313" key="6">
    <source>
        <dbReference type="Proteomes" id="UP000261380"/>
    </source>
</evidence>
<dbReference type="STRING" id="32473.ENSXCOP00000001218"/>
<dbReference type="InterPro" id="IPR023795">
    <property type="entry name" value="Serpin_CS"/>
</dbReference>
<dbReference type="Pfam" id="PF00079">
    <property type="entry name" value="Serpin"/>
    <property type="match status" value="1"/>
</dbReference>
<accession>A0A3B5KM78</accession>
<feature type="signal peptide" evidence="3">
    <location>
        <begin position="1"/>
        <end position="23"/>
    </location>
</feature>
<dbReference type="PROSITE" id="PS00284">
    <property type="entry name" value="SERPIN"/>
    <property type="match status" value="1"/>
</dbReference>
<evidence type="ECO:0000256" key="2">
    <source>
        <dbReference type="SAM" id="MobiDB-lite"/>
    </source>
</evidence>
<dbReference type="InterPro" id="IPR036186">
    <property type="entry name" value="Serpin_sf"/>
</dbReference>
<dbReference type="InterPro" id="IPR042178">
    <property type="entry name" value="Serpin_sf_1"/>
</dbReference>
<dbReference type="Gene3D" id="3.30.497.10">
    <property type="entry name" value="Antithrombin, subunit I, domain 2"/>
    <property type="match status" value="1"/>
</dbReference>
<feature type="chain" id="PRO_5017212672" evidence="3">
    <location>
        <begin position="24"/>
        <end position="396"/>
    </location>
</feature>
<protein>
    <submittedName>
        <fullName evidence="5">Serpin peptidase inhibitor, clade A (alpha-1 antiproteinase, antitrypsin), member 10a</fullName>
    </submittedName>
</protein>
<dbReference type="GO" id="GO:0004867">
    <property type="term" value="F:serine-type endopeptidase inhibitor activity"/>
    <property type="evidence" value="ECO:0007669"/>
    <property type="project" value="InterPro"/>
</dbReference>
<dbReference type="InterPro" id="IPR042185">
    <property type="entry name" value="Serpin_sf_2"/>
</dbReference>
<dbReference type="Gene3D" id="2.30.39.10">
    <property type="entry name" value="Alpha-1-antitrypsin, domain 1"/>
    <property type="match status" value="1"/>
</dbReference>
<evidence type="ECO:0000259" key="4">
    <source>
        <dbReference type="SMART" id="SM00093"/>
    </source>
</evidence>
<proteinExistence type="inferred from homology"/>
<feature type="region of interest" description="Disordered" evidence="2">
    <location>
        <begin position="93"/>
        <end position="116"/>
    </location>
</feature>
<dbReference type="GO" id="GO:0005615">
    <property type="term" value="C:extracellular space"/>
    <property type="evidence" value="ECO:0007669"/>
    <property type="project" value="InterPro"/>
</dbReference>
<dbReference type="InterPro" id="IPR023796">
    <property type="entry name" value="Serpin_dom"/>
</dbReference>
<dbReference type="PANTHER" id="PTHR11461:SF191">
    <property type="entry name" value="PROTEIN Z-DEPENDENT PROTEASE INHIBITOR"/>
    <property type="match status" value="1"/>
</dbReference>
<evidence type="ECO:0000313" key="5">
    <source>
        <dbReference type="Ensembl" id="ENSXCOP00000001218.1"/>
    </source>
</evidence>
<dbReference type="Proteomes" id="UP000261380">
    <property type="component" value="Unplaced"/>
</dbReference>